<protein>
    <submittedName>
        <fullName evidence="1">Uncharacterized protein</fullName>
    </submittedName>
</protein>
<name>A0ABD0PFR8_CIRMR</name>
<accession>A0ABD0PFR8</accession>
<sequence length="55" mass="5885">AALGFQEKHVEGGGVSAVIQGLPTQLLGPVPLSVAMETKHLLQKEQLRHQKILST</sequence>
<keyword evidence="2" id="KW-1185">Reference proteome</keyword>
<gene>
    <name evidence="1" type="ORF">M9458_032921</name>
</gene>
<dbReference type="Proteomes" id="UP001529510">
    <property type="component" value="Unassembled WGS sequence"/>
</dbReference>
<organism evidence="1 2">
    <name type="scientific">Cirrhinus mrigala</name>
    <name type="common">Mrigala</name>
    <dbReference type="NCBI Taxonomy" id="683832"/>
    <lineage>
        <taxon>Eukaryota</taxon>
        <taxon>Metazoa</taxon>
        <taxon>Chordata</taxon>
        <taxon>Craniata</taxon>
        <taxon>Vertebrata</taxon>
        <taxon>Euteleostomi</taxon>
        <taxon>Actinopterygii</taxon>
        <taxon>Neopterygii</taxon>
        <taxon>Teleostei</taxon>
        <taxon>Ostariophysi</taxon>
        <taxon>Cypriniformes</taxon>
        <taxon>Cyprinidae</taxon>
        <taxon>Labeoninae</taxon>
        <taxon>Labeonini</taxon>
        <taxon>Cirrhinus</taxon>
    </lineage>
</organism>
<evidence type="ECO:0000313" key="1">
    <source>
        <dbReference type="EMBL" id="KAL0172610.1"/>
    </source>
</evidence>
<dbReference type="EMBL" id="JAMKFB020000016">
    <property type="protein sequence ID" value="KAL0172610.1"/>
    <property type="molecule type" value="Genomic_DNA"/>
</dbReference>
<evidence type="ECO:0000313" key="2">
    <source>
        <dbReference type="Proteomes" id="UP001529510"/>
    </source>
</evidence>
<feature type="non-terminal residue" evidence="1">
    <location>
        <position position="55"/>
    </location>
</feature>
<reference evidence="1 2" key="1">
    <citation type="submission" date="2024-05" db="EMBL/GenBank/DDBJ databases">
        <title>Genome sequencing and assembly of Indian major carp, Cirrhinus mrigala (Hamilton, 1822).</title>
        <authorList>
            <person name="Mohindra V."/>
            <person name="Chowdhury L.M."/>
            <person name="Lal K."/>
            <person name="Jena J.K."/>
        </authorList>
    </citation>
    <scope>NUCLEOTIDE SEQUENCE [LARGE SCALE GENOMIC DNA]</scope>
    <source>
        <strain evidence="1">CM1030</strain>
        <tissue evidence="1">Blood</tissue>
    </source>
</reference>
<feature type="non-terminal residue" evidence="1">
    <location>
        <position position="1"/>
    </location>
</feature>
<dbReference type="AlphaFoldDB" id="A0ABD0PFR8"/>
<proteinExistence type="predicted"/>
<comment type="caution">
    <text evidence="1">The sequence shown here is derived from an EMBL/GenBank/DDBJ whole genome shotgun (WGS) entry which is preliminary data.</text>
</comment>